<keyword evidence="1" id="KW-0732">Signal</keyword>
<protein>
    <submittedName>
        <fullName evidence="2">Caspase domain-containing protein</fullName>
    </submittedName>
</protein>
<dbReference type="Gene3D" id="3.40.50.1460">
    <property type="match status" value="1"/>
</dbReference>
<accession>A0A7C3KIF2</accession>
<proteinExistence type="predicted"/>
<gene>
    <name evidence="2" type="ORF">ENR64_28245</name>
</gene>
<comment type="caution">
    <text evidence="2">The sequence shown here is derived from an EMBL/GenBank/DDBJ whole genome shotgun (WGS) entry which is preliminary data.</text>
</comment>
<sequence>MRRMHLGLVGAIALLTAACQAFTATSKGVQKSVPTPTRLPDEIAPTCQKATPNFLVVAGGGRREMNEISLEKNVLFFQRTLKVLGFNPAIATIFFANGNDGRATVRYVDARGTNRYKVPQIPNLKGAATLRNVETWLRQQGAKKTTQPSFFYFTGHGYHYEENYENNFFALWGDQEFTVRRYTALLDQLPTQTPVVTVMAQCYSGGFANLIYRGGNPRNAVASHNRCGFFATIKTRPSVGCTPEVDEADYVDYSSSFFSGLSGRKRTGEPITRPDYNQDGQVSYAEAHAFAKIDSETIDVPISTSESWLQQQVSSQQREKILRQPIQAVLKTASPERSQVVTRLAKRLRLDLARSWATVKQVRRAVESEIEEALYLRLEQEILVIGAEQTIRTSNQADRLTTLDRLQKCELASLSGRPSASSSKVKK</sequence>
<name>A0A7C3KIF2_9CYAN</name>
<feature type="signal peptide" evidence="1">
    <location>
        <begin position="1"/>
        <end position="23"/>
    </location>
</feature>
<reference evidence="2" key="1">
    <citation type="journal article" date="2020" name="mSystems">
        <title>Genome- and Community-Level Interaction Insights into Carbon Utilization and Element Cycling Functions of Hydrothermarchaeota in Hydrothermal Sediment.</title>
        <authorList>
            <person name="Zhou Z."/>
            <person name="Liu Y."/>
            <person name="Xu W."/>
            <person name="Pan J."/>
            <person name="Luo Z.H."/>
            <person name="Li M."/>
        </authorList>
    </citation>
    <scope>NUCLEOTIDE SEQUENCE [LARGE SCALE GENOMIC DNA]</scope>
    <source>
        <strain evidence="2">SpSt-418</strain>
    </source>
</reference>
<dbReference type="PROSITE" id="PS51257">
    <property type="entry name" value="PROKAR_LIPOPROTEIN"/>
    <property type="match status" value="1"/>
</dbReference>
<dbReference type="AlphaFoldDB" id="A0A7C3KIF2"/>
<feature type="chain" id="PRO_5028218783" evidence="1">
    <location>
        <begin position="24"/>
        <end position="427"/>
    </location>
</feature>
<dbReference type="EMBL" id="DSRU01000419">
    <property type="protein sequence ID" value="HFN01567.1"/>
    <property type="molecule type" value="Genomic_DNA"/>
</dbReference>
<evidence type="ECO:0000256" key="1">
    <source>
        <dbReference type="SAM" id="SignalP"/>
    </source>
</evidence>
<evidence type="ECO:0000313" key="2">
    <source>
        <dbReference type="EMBL" id="HFN01567.1"/>
    </source>
</evidence>
<organism evidence="2">
    <name type="scientific">Oscillatoriales cyanobacterium SpSt-418</name>
    <dbReference type="NCBI Taxonomy" id="2282169"/>
    <lineage>
        <taxon>Bacteria</taxon>
        <taxon>Bacillati</taxon>
        <taxon>Cyanobacteriota</taxon>
        <taxon>Cyanophyceae</taxon>
        <taxon>Oscillatoriophycideae</taxon>
        <taxon>Oscillatoriales</taxon>
    </lineage>
</organism>